<dbReference type="InterPro" id="IPR019734">
    <property type="entry name" value="TPR_rpt"/>
</dbReference>
<evidence type="ECO:0000256" key="2">
    <source>
        <dbReference type="SAM" id="MobiDB-lite"/>
    </source>
</evidence>
<protein>
    <submittedName>
        <fullName evidence="3">Uncharacterized protein</fullName>
    </submittedName>
</protein>
<organism evidence="3 4">
    <name type="scientific">Paramecium tetraurelia</name>
    <dbReference type="NCBI Taxonomy" id="5888"/>
    <lineage>
        <taxon>Eukaryota</taxon>
        <taxon>Sar</taxon>
        <taxon>Alveolata</taxon>
        <taxon>Ciliophora</taxon>
        <taxon>Intramacronucleata</taxon>
        <taxon>Oligohymenophorea</taxon>
        <taxon>Peniculida</taxon>
        <taxon>Parameciidae</taxon>
        <taxon>Paramecium</taxon>
    </lineage>
</organism>
<proteinExistence type="predicted"/>
<evidence type="ECO:0000313" key="4">
    <source>
        <dbReference type="Proteomes" id="UP000000600"/>
    </source>
</evidence>
<dbReference type="InParanoid" id="A0D1K3"/>
<evidence type="ECO:0000313" key="3">
    <source>
        <dbReference type="EMBL" id="CAK76920.1"/>
    </source>
</evidence>
<dbReference type="RefSeq" id="XP_001444317.1">
    <property type="nucleotide sequence ID" value="XM_001444280.1"/>
</dbReference>
<sequence>MGCCLSNHNQHDAIIQNIIEQTVFEQQQIQIEEGQQERIRTTLNSDQELIHSDDSKKQYNVNTEHHVKSSSHHKREFEKVDERNYLLKVEYNVKIKQFIVELIKLDTSSFYKIQISASFLDFEIMVDLKGIQVNDNHQHLQIYPFTYSEASRHARYDCFFSNDKYFNIDESDFKKQHFFQQLLLVQRQVLKSHQKSTSSQEKRVVNRRWAMIADLTSVLIKSSNIPQRAKTEVNYDLVNEFMEVIQVFDIETNPRFLNIIFHLMLQTYFPHLREYLLFIEEVYFLFHDLPHLDCPQYYKVLLFYQGMNYSLKDLHIHLDFEQLQLSDICLLKLALCLIKILYSCYVKYLYRLNFTLSNIYYFRRLKVFKLQSFQRISSLIPFQADVESSVNCISESKMISFRKCYLKDYFAICDIILLFKNPRGQNQRTISKLRKKKPQTETDVKYKDYLLYADSIFDEVEDRVILDFIKIGLNRSLLGNDFNIEQALEDLKSNITQMECLILSLEQLQKQKRKDEHILNYKNNNEYQDVIDLSSNSEEEEDQDNVLKHFDLELDIENLTMKQMDNKENEDAKIREQLKNEMNYSSLLMNHYFLKNCDNFLKKEEQYSIDKVQALIYLAQAKSQEILDENVRKNQFQKYLEAAIYQVQKQDDKTMSTSHFLVLIQLLQYSSRKPQVVLLRLLQLSQQQSQKKFLMRRKIKKAIHSQTGLIEMRKHVIIQLANVEHCLANSRLNEANSMIFSIIDIQMKRNLLSTLLFGYSLYIYGIICQETIQIQSAMITFQMSKTIYDSFFPMEKWIEIKEKQQEDNLYKKPIKEAKQKDEPENPQKVLINFHNMATYNLSKLAYNLGVVFCQLNDPENALKALQKAIEYRKLIHDEFSDEVIEIVLIIFKIYIENEESSQVLKLGWLYARKINQLYRDNKLQCLHNKNFAQLEFLLAGVFQNCNSYFSALRFYSRASKAYTVSRTQTFNRMYFVQQQRKLIMTYIKDYQLHNDRMQSQEFYYQTKVRSIYDKMKPFFEQVYFVSSILYMDNSLNQLTGTKLLHSNGFLKNNDYQLASQRYQEIHKQYSQIQKDECYGHNIEKIGEIFLENGQLDKAKIQFEFAIGIYEKYLFFPYKEYCQMRCHLYIICILAIQKQSENLIKYFNLVETFILDCQQFMKWSIIAEERKYNKFQLLSKKAGVKILYQLVELMDLIDKFRNVRKRWFKKIQDLDYINQRGQKMRKRMKVHRSENKLLAEFRKSCLLGNHVSIRIRKYEEQIKVSLDDLQKLQEKRLQEMLKVQPTNQNDDQRVVEQSILIQKPSQEQDQIPQQTTRSKKSKFFILDIDENTKKKKKQKQINEEVQKIESSQQTSSRNIDLASSTLESQRTQPTSERALKCYKSKSSTKANIIQNVQDKNNISQRGTSQKSCRLNPFQKVSKKQI</sequence>
<evidence type="ECO:0000256" key="1">
    <source>
        <dbReference type="PROSITE-ProRule" id="PRU00339"/>
    </source>
</evidence>
<dbReference type="KEGG" id="ptm:GSPATT00012444001"/>
<dbReference type="PROSITE" id="PS50005">
    <property type="entry name" value="TPR"/>
    <property type="match status" value="1"/>
</dbReference>
<name>A0D1K3_PARTE</name>
<feature type="region of interest" description="Disordered" evidence="2">
    <location>
        <begin position="1334"/>
        <end position="1424"/>
    </location>
</feature>
<dbReference type="OrthoDB" id="299098at2759"/>
<reference evidence="3 4" key="1">
    <citation type="journal article" date="2006" name="Nature">
        <title>Global trends of whole-genome duplications revealed by the ciliate Paramecium tetraurelia.</title>
        <authorList>
            <consortium name="Genoscope"/>
            <person name="Aury J.-M."/>
            <person name="Jaillon O."/>
            <person name="Duret L."/>
            <person name="Noel B."/>
            <person name="Jubin C."/>
            <person name="Porcel B.M."/>
            <person name="Segurens B."/>
            <person name="Daubin V."/>
            <person name="Anthouard V."/>
            <person name="Aiach N."/>
            <person name="Arnaiz O."/>
            <person name="Billaut A."/>
            <person name="Beisson J."/>
            <person name="Blanc I."/>
            <person name="Bouhouche K."/>
            <person name="Camara F."/>
            <person name="Duharcourt S."/>
            <person name="Guigo R."/>
            <person name="Gogendeau D."/>
            <person name="Katinka M."/>
            <person name="Keller A.-M."/>
            <person name="Kissmehl R."/>
            <person name="Klotz C."/>
            <person name="Koll F."/>
            <person name="Le Moue A."/>
            <person name="Lepere C."/>
            <person name="Malinsky S."/>
            <person name="Nowacki M."/>
            <person name="Nowak J.K."/>
            <person name="Plattner H."/>
            <person name="Poulain J."/>
            <person name="Ruiz F."/>
            <person name="Serrano V."/>
            <person name="Zagulski M."/>
            <person name="Dessen P."/>
            <person name="Betermier M."/>
            <person name="Weissenbach J."/>
            <person name="Scarpelli C."/>
            <person name="Schachter V."/>
            <person name="Sperling L."/>
            <person name="Meyer E."/>
            <person name="Cohen J."/>
            <person name="Wincker P."/>
        </authorList>
    </citation>
    <scope>NUCLEOTIDE SEQUENCE [LARGE SCALE GENOMIC DNA]</scope>
    <source>
        <strain evidence="3 4">Stock d4-2</strain>
    </source>
</reference>
<feature type="repeat" description="TPR" evidence="1">
    <location>
        <begin position="842"/>
        <end position="875"/>
    </location>
</feature>
<dbReference type="SUPFAM" id="SSF48452">
    <property type="entry name" value="TPR-like"/>
    <property type="match status" value="1"/>
</dbReference>
<dbReference type="EMBL" id="CT868252">
    <property type="protein sequence ID" value="CAK76920.1"/>
    <property type="molecule type" value="Genomic_DNA"/>
</dbReference>
<feature type="compositionally biased region" description="Polar residues" evidence="2">
    <location>
        <begin position="1347"/>
        <end position="1374"/>
    </location>
</feature>
<accession>A0D1K3</accession>
<keyword evidence="1" id="KW-0802">TPR repeat</keyword>
<keyword evidence="4" id="KW-1185">Reference proteome</keyword>
<dbReference type="GeneID" id="5030102"/>
<dbReference type="InterPro" id="IPR011990">
    <property type="entry name" value="TPR-like_helical_dom_sf"/>
</dbReference>
<dbReference type="Proteomes" id="UP000000600">
    <property type="component" value="Unassembled WGS sequence"/>
</dbReference>
<feature type="compositionally biased region" description="Polar residues" evidence="2">
    <location>
        <begin position="1383"/>
        <end position="1411"/>
    </location>
</feature>
<dbReference type="OMA" id="IQSAMIT"/>
<dbReference type="HOGENOM" id="CLU_257978_0_0_1"/>
<dbReference type="GO" id="GO:0005730">
    <property type="term" value="C:nucleolus"/>
    <property type="evidence" value="ECO:0000318"/>
    <property type="project" value="GO_Central"/>
</dbReference>
<gene>
    <name evidence="3" type="ORF">GSPATT00012444001</name>
</gene>